<evidence type="ECO:0000256" key="1">
    <source>
        <dbReference type="ARBA" id="ARBA00004141"/>
    </source>
</evidence>
<dbReference type="Pfam" id="PF00654">
    <property type="entry name" value="Voltage_CLC"/>
    <property type="match status" value="1"/>
</dbReference>
<organism evidence="6">
    <name type="scientific">mine drainage metagenome</name>
    <dbReference type="NCBI Taxonomy" id="410659"/>
    <lineage>
        <taxon>unclassified sequences</taxon>
        <taxon>metagenomes</taxon>
        <taxon>ecological metagenomes</taxon>
    </lineage>
</organism>
<keyword evidence="3 5" id="KW-1133">Transmembrane helix</keyword>
<keyword evidence="2 5" id="KW-0812">Transmembrane</keyword>
<dbReference type="PRINTS" id="PR00762">
    <property type="entry name" value="CLCHANNEL"/>
</dbReference>
<gene>
    <name evidence="6" type="ORF">B1A_06218</name>
</gene>
<keyword evidence="4 5" id="KW-0472">Membrane</keyword>
<protein>
    <submittedName>
        <fullName evidence="6">Chloride channel, voltage gated</fullName>
    </submittedName>
</protein>
<feature type="non-terminal residue" evidence="6">
    <location>
        <position position="1"/>
    </location>
</feature>
<evidence type="ECO:0000256" key="5">
    <source>
        <dbReference type="SAM" id="Phobius"/>
    </source>
</evidence>
<dbReference type="GO" id="GO:0016020">
    <property type="term" value="C:membrane"/>
    <property type="evidence" value="ECO:0007669"/>
    <property type="project" value="UniProtKB-SubCell"/>
</dbReference>
<feature type="transmembrane region" description="Helical" evidence="5">
    <location>
        <begin position="38"/>
        <end position="61"/>
    </location>
</feature>
<accession>T1CQ41</accession>
<sequence length="68" mass="6729">SLSSGTAGGTLAPLLLMGGAVGAIESHILPFGSSGFWALISMAAVLGGTLRCPLTAILFAVELTGDLR</sequence>
<dbReference type="InterPro" id="IPR014743">
    <property type="entry name" value="Cl-channel_core"/>
</dbReference>
<dbReference type="EMBL" id="AUZX01004519">
    <property type="protein sequence ID" value="EQD70614.1"/>
    <property type="molecule type" value="Genomic_DNA"/>
</dbReference>
<comment type="caution">
    <text evidence="6">The sequence shown here is derived from an EMBL/GenBank/DDBJ whole genome shotgun (WGS) entry which is preliminary data.</text>
</comment>
<evidence type="ECO:0000256" key="2">
    <source>
        <dbReference type="ARBA" id="ARBA00022692"/>
    </source>
</evidence>
<dbReference type="SUPFAM" id="SSF81340">
    <property type="entry name" value="Clc chloride channel"/>
    <property type="match status" value="1"/>
</dbReference>
<name>T1CQ41_9ZZZZ</name>
<reference evidence="6" key="2">
    <citation type="journal article" date="2014" name="ISME J.">
        <title>Microbial stratification in low pH oxic and suboxic macroscopic growths along an acid mine drainage.</title>
        <authorList>
            <person name="Mendez-Garcia C."/>
            <person name="Mesa V."/>
            <person name="Sprenger R.R."/>
            <person name="Richter M."/>
            <person name="Diez M.S."/>
            <person name="Solano J."/>
            <person name="Bargiela R."/>
            <person name="Golyshina O.V."/>
            <person name="Manteca A."/>
            <person name="Ramos J.L."/>
            <person name="Gallego J.R."/>
            <person name="Llorente I."/>
            <person name="Martins Dos Santos V.A."/>
            <person name="Jensen O.N."/>
            <person name="Pelaez A.I."/>
            <person name="Sanchez J."/>
            <person name="Ferrer M."/>
        </authorList>
    </citation>
    <scope>NUCLEOTIDE SEQUENCE</scope>
</reference>
<dbReference type="AlphaFoldDB" id="T1CQ41"/>
<evidence type="ECO:0000256" key="4">
    <source>
        <dbReference type="ARBA" id="ARBA00023136"/>
    </source>
</evidence>
<feature type="non-terminal residue" evidence="6">
    <location>
        <position position="68"/>
    </location>
</feature>
<evidence type="ECO:0000256" key="3">
    <source>
        <dbReference type="ARBA" id="ARBA00022989"/>
    </source>
</evidence>
<comment type="subcellular location">
    <subcellularLocation>
        <location evidence="1">Membrane</location>
        <topology evidence="1">Multi-pass membrane protein</topology>
    </subcellularLocation>
</comment>
<evidence type="ECO:0000313" key="6">
    <source>
        <dbReference type="EMBL" id="EQD70614.1"/>
    </source>
</evidence>
<proteinExistence type="predicted"/>
<dbReference type="Gene3D" id="1.10.3080.10">
    <property type="entry name" value="Clc chloride channel"/>
    <property type="match status" value="1"/>
</dbReference>
<dbReference type="InterPro" id="IPR001807">
    <property type="entry name" value="ClC"/>
</dbReference>
<dbReference type="GO" id="GO:0015108">
    <property type="term" value="F:chloride transmembrane transporter activity"/>
    <property type="evidence" value="ECO:0007669"/>
    <property type="project" value="InterPro"/>
</dbReference>
<reference evidence="6" key="1">
    <citation type="submission" date="2013-08" db="EMBL/GenBank/DDBJ databases">
        <authorList>
            <person name="Mendez C."/>
            <person name="Richter M."/>
            <person name="Ferrer M."/>
            <person name="Sanchez J."/>
        </authorList>
    </citation>
    <scope>NUCLEOTIDE SEQUENCE</scope>
</reference>